<dbReference type="SUPFAM" id="SSF53901">
    <property type="entry name" value="Thiolase-like"/>
    <property type="match status" value="1"/>
</dbReference>
<dbReference type="GO" id="GO:0044550">
    <property type="term" value="P:secondary metabolite biosynthetic process"/>
    <property type="evidence" value="ECO:0007669"/>
    <property type="project" value="TreeGrafter"/>
</dbReference>
<evidence type="ECO:0000313" key="16">
    <source>
        <dbReference type="EMBL" id="PWN07434.1"/>
    </source>
</evidence>
<dbReference type="NCBIfam" id="NF006829">
    <property type="entry name" value="PRK09352.1"/>
    <property type="match status" value="1"/>
</dbReference>
<evidence type="ECO:0000259" key="14">
    <source>
        <dbReference type="Pfam" id="PF08541"/>
    </source>
</evidence>
<comment type="similarity">
    <text evidence="2 13">Belongs to the thiolase-like superfamily. FabH family.</text>
</comment>
<dbReference type="InterPro" id="IPR013747">
    <property type="entry name" value="ACP_syn_III_C"/>
</dbReference>
<evidence type="ECO:0000256" key="12">
    <source>
        <dbReference type="ARBA" id="ARBA00051096"/>
    </source>
</evidence>
<dbReference type="Pfam" id="PF08545">
    <property type="entry name" value="ACP_syn_III"/>
    <property type="match status" value="1"/>
</dbReference>
<dbReference type="FunFam" id="3.40.47.10:FF:000004">
    <property type="entry name" value="3-oxoacyl-[acyl-carrier-protein] synthase 3"/>
    <property type="match status" value="1"/>
</dbReference>
<dbReference type="PANTHER" id="PTHR34069">
    <property type="entry name" value="3-OXOACYL-[ACYL-CARRIER-PROTEIN] SYNTHASE 3"/>
    <property type="match status" value="1"/>
</dbReference>
<dbReference type="CDD" id="cd00830">
    <property type="entry name" value="KAS_III"/>
    <property type="match status" value="1"/>
</dbReference>
<dbReference type="GO" id="GO:0004315">
    <property type="term" value="F:3-oxoacyl-[acyl-carrier-protein] synthase activity"/>
    <property type="evidence" value="ECO:0007669"/>
    <property type="project" value="InterPro"/>
</dbReference>
<feature type="active site" evidence="13">
    <location>
        <position position="255"/>
    </location>
</feature>
<comment type="pathway">
    <text evidence="1 13">Lipid metabolism; fatty acid biosynthesis.</text>
</comment>
<dbReference type="GO" id="GO:0005737">
    <property type="term" value="C:cytoplasm"/>
    <property type="evidence" value="ECO:0007669"/>
    <property type="project" value="UniProtKB-SubCell"/>
</dbReference>
<comment type="subcellular location">
    <subcellularLocation>
        <location evidence="13">Cytoplasm</location>
    </subcellularLocation>
</comment>
<accession>A0A316TXP9</accession>
<evidence type="ECO:0000256" key="3">
    <source>
        <dbReference type="ARBA" id="ARBA00012333"/>
    </source>
</evidence>
<keyword evidence="10 13" id="KW-0511">Multifunctional enzyme</keyword>
<dbReference type="UniPathway" id="UPA00094"/>
<feature type="region of interest" description="ACP-binding" evidence="13">
    <location>
        <begin position="256"/>
        <end position="260"/>
    </location>
</feature>
<evidence type="ECO:0000256" key="11">
    <source>
        <dbReference type="ARBA" id="ARBA00023315"/>
    </source>
</evidence>
<dbReference type="GO" id="GO:0006633">
    <property type="term" value="P:fatty acid biosynthetic process"/>
    <property type="evidence" value="ECO:0007669"/>
    <property type="project" value="UniProtKB-UniRule"/>
</dbReference>
<dbReference type="EC" id="2.3.1.180" evidence="3 13"/>
<evidence type="ECO:0000256" key="10">
    <source>
        <dbReference type="ARBA" id="ARBA00023268"/>
    </source>
</evidence>
<keyword evidence="5 13" id="KW-0444">Lipid biosynthesis</keyword>
<evidence type="ECO:0000256" key="2">
    <source>
        <dbReference type="ARBA" id="ARBA00008642"/>
    </source>
</evidence>
<evidence type="ECO:0000313" key="17">
    <source>
        <dbReference type="Proteomes" id="UP000245533"/>
    </source>
</evidence>
<dbReference type="InterPro" id="IPR016039">
    <property type="entry name" value="Thiolase-like"/>
</dbReference>
<keyword evidence="9 13" id="KW-0275">Fatty acid biosynthesis</keyword>
<keyword evidence="4 13" id="KW-0963">Cytoplasm</keyword>
<evidence type="ECO:0000256" key="9">
    <source>
        <dbReference type="ARBA" id="ARBA00023160"/>
    </source>
</evidence>
<protein>
    <recommendedName>
        <fullName evidence="3 13">Beta-ketoacyl-[acyl-carrier-protein] synthase III</fullName>
        <shortName evidence="13">Beta-ketoacyl-ACP synthase III</shortName>
        <shortName evidence="13">KAS III</shortName>
        <ecNumber evidence="3 13">2.3.1.180</ecNumber>
    </recommendedName>
    <alternativeName>
        <fullName evidence="13">3-oxoacyl-[acyl-carrier-protein] synthase 3</fullName>
    </alternativeName>
    <alternativeName>
        <fullName evidence="13">3-oxoacyl-[acyl-carrier-protein] synthase III</fullName>
    </alternativeName>
</protein>
<comment type="catalytic activity">
    <reaction evidence="12">
        <text>malonyl-[ACP] + acetyl-CoA + H(+) = 3-oxobutanoyl-[ACP] + CO2 + CoA</text>
        <dbReference type="Rhea" id="RHEA:12080"/>
        <dbReference type="Rhea" id="RHEA-COMP:9623"/>
        <dbReference type="Rhea" id="RHEA-COMP:9625"/>
        <dbReference type="ChEBI" id="CHEBI:15378"/>
        <dbReference type="ChEBI" id="CHEBI:16526"/>
        <dbReference type="ChEBI" id="CHEBI:57287"/>
        <dbReference type="ChEBI" id="CHEBI:57288"/>
        <dbReference type="ChEBI" id="CHEBI:78449"/>
        <dbReference type="ChEBI" id="CHEBI:78450"/>
        <dbReference type="EC" id="2.3.1.180"/>
    </reaction>
    <physiologicalReaction direction="left-to-right" evidence="12">
        <dbReference type="Rhea" id="RHEA:12081"/>
    </physiologicalReaction>
</comment>
<dbReference type="NCBIfam" id="TIGR00747">
    <property type="entry name" value="fabH"/>
    <property type="match status" value="1"/>
</dbReference>
<organism evidence="16 17">
    <name type="scientific">Rhodohalobacter mucosus</name>
    <dbReference type="NCBI Taxonomy" id="2079485"/>
    <lineage>
        <taxon>Bacteria</taxon>
        <taxon>Pseudomonadati</taxon>
        <taxon>Balneolota</taxon>
        <taxon>Balneolia</taxon>
        <taxon>Balneolales</taxon>
        <taxon>Balneolaceae</taxon>
        <taxon>Rhodohalobacter</taxon>
    </lineage>
</organism>
<dbReference type="PANTHER" id="PTHR34069:SF2">
    <property type="entry name" value="BETA-KETOACYL-[ACYL-CARRIER-PROTEIN] SYNTHASE III"/>
    <property type="match status" value="1"/>
</dbReference>
<feature type="domain" description="Beta-ketoacyl-[acyl-carrier-protein] synthase III C-terminal" evidence="14">
    <location>
        <begin position="240"/>
        <end position="326"/>
    </location>
</feature>
<feature type="active site" evidence="13">
    <location>
        <position position="285"/>
    </location>
</feature>
<keyword evidence="17" id="KW-1185">Reference proteome</keyword>
<reference evidence="16 17" key="1">
    <citation type="submission" date="2018-05" db="EMBL/GenBank/DDBJ databases">
        <title>Rhodohalobacter halophilus gen. nov., sp. nov., a moderately halophilic member of the family Balneolaceae.</title>
        <authorList>
            <person name="Liu Z.-W."/>
        </authorList>
    </citation>
    <scope>NUCLEOTIDE SEQUENCE [LARGE SCALE GENOMIC DNA]</scope>
    <source>
        <strain evidence="16 17">8A47</strain>
    </source>
</reference>
<feature type="domain" description="Beta-ketoacyl-[acyl-carrier-protein] synthase III N-terminal" evidence="15">
    <location>
        <begin position="110"/>
        <end position="187"/>
    </location>
</feature>
<dbReference type="AlphaFoldDB" id="A0A316TXP9"/>
<evidence type="ECO:0000256" key="13">
    <source>
        <dbReference type="HAMAP-Rule" id="MF_01815"/>
    </source>
</evidence>
<comment type="function">
    <text evidence="13">Catalyzes the condensation reaction of fatty acid synthesis by the addition to an acyl acceptor of two carbons from malonyl-ACP. Catalyzes the first condensation reaction which initiates fatty acid synthesis and may therefore play a role in governing the total rate of fatty acid production. Possesses both acetoacetyl-ACP synthase and acetyl transacylase activities. Its substrate specificity determines the biosynthesis of branched-chain and/or straight-chain of fatty acids.</text>
</comment>
<comment type="subunit">
    <text evidence="13">Homodimer.</text>
</comment>
<comment type="domain">
    <text evidence="13">The last Arg residue of the ACP-binding site is essential for the weak association between ACP/AcpP and FabH.</text>
</comment>
<dbReference type="EMBL" id="QGGB01000003">
    <property type="protein sequence ID" value="PWN07434.1"/>
    <property type="molecule type" value="Genomic_DNA"/>
</dbReference>
<name>A0A316TXP9_9BACT</name>
<evidence type="ECO:0000256" key="8">
    <source>
        <dbReference type="ARBA" id="ARBA00023098"/>
    </source>
</evidence>
<dbReference type="Proteomes" id="UP000245533">
    <property type="component" value="Unassembled WGS sequence"/>
</dbReference>
<keyword evidence="11 13" id="KW-0012">Acyltransferase</keyword>
<dbReference type="InterPro" id="IPR013751">
    <property type="entry name" value="ACP_syn_III_N"/>
</dbReference>
<keyword evidence="7 13" id="KW-0276">Fatty acid metabolism</keyword>
<keyword evidence="6 13" id="KW-0808">Transferase</keyword>
<evidence type="ECO:0000256" key="4">
    <source>
        <dbReference type="ARBA" id="ARBA00022490"/>
    </source>
</evidence>
<evidence type="ECO:0000259" key="15">
    <source>
        <dbReference type="Pfam" id="PF08545"/>
    </source>
</evidence>
<keyword evidence="8 13" id="KW-0443">Lipid metabolism</keyword>
<proteinExistence type="inferred from homology"/>
<evidence type="ECO:0000256" key="1">
    <source>
        <dbReference type="ARBA" id="ARBA00005194"/>
    </source>
</evidence>
<evidence type="ECO:0000256" key="7">
    <source>
        <dbReference type="ARBA" id="ARBA00022832"/>
    </source>
</evidence>
<dbReference type="Gene3D" id="3.40.47.10">
    <property type="match status" value="1"/>
</dbReference>
<feature type="active site" evidence="13">
    <location>
        <position position="116"/>
    </location>
</feature>
<sequence length="328" mass="35794">MTSNRAIITGVGRYLPDYVLTNEELEKYVDTNDEWIRSRTGISERRILKDPDKATSFMAAKAAEDALQDAGVQADEIDAIIVATVTPDYLFPATAGLVQRRIGASNAFAFDLSAACSGFLYALTTGGNMIESGRSKKVLVIGADKMSSIIDFTDRTTCILFGDAAGAVVLESGEEGGIVDYVHHTQGDEECMLYQPAGGSMNPASEETVRNKMHYIRQDGKAVFKKATEGMADVSLEIMKRNNLSADDVAWLVPHQANLRIIDATARRMGLDKEKVMINISHYGNTTAATIPLCLYDWKDQLKKGDNLVLSAFGGGLTWGAIYLQWTK</sequence>
<evidence type="ECO:0000256" key="6">
    <source>
        <dbReference type="ARBA" id="ARBA00022679"/>
    </source>
</evidence>
<dbReference type="RefSeq" id="WP_109645127.1">
    <property type="nucleotide sequence ID" value="NZ_QGGB01000003.1"/>
</dbReference>
<dbReference type="Pfam" id="PF08541">
    <property type="entry name" value="ACP_syn_III_C"/>
    <property type="match status" value="1"/>
</dbReference>
<evidence type="ECO:0000256" key="5">
    <source>
        <dbReference type="ARBA" id="ARBA00022516"/>
    </source>
</evidence>
<gene>
    <name evidence="13" type="primary">fabH</name>
    <name evidence="16" type="ORF">DDZ15_03995</name>
</gene>
<dbReference type="OrthoDB" id="9815506at2"/>
<dbReference type="GO" id="GO:0033818">
    <property type="term" value="F:beta-ketoacyl-acyl-carrier-protein synthase III activity"/>
    <property type="evidence" value="ECO:0007669"/>
    <property type="project" value="UniProtKB-UniRule"/>
</dbReference>
<dbReference type="InterPro" id="IPR004655">
    <property type="entry name" value="FabH"/>
</dbReference>
<dbReference type="HAMAP" id="MF_01815">
    <property type="entry name" value="FabH"/>
    <property type="match status" value="1"/>
</dbReference>
<comment type="caution">
    <text evidence="16">The sequence shown here is derived from an EMBL/GenBank/DDBJ whole genome shotgun (WGS) entry which is preliminary data.</text>
</comment>